<organism evidence="1 2">
    <name type="scientific">Aspergillus tanneri</name>
    <dbReference type="NCBI Taxonomy" id="1220188"/>
    <lineage>
        <taxon>Eukaryota</taxon>
        <taxon>Fungi</taxon>
        <taxon>Dikarya</taxon>
        <taxon>Ascomycota</taxon>
        <taxon>Pezizomycotina</taxon>
        <taxon>Eurotiomycetes</taxon>
        <taxon>Eurotiomycetidae</taxon>
        <taxon>Eurotiales</taxon>
        <taxon>Aspergillaceae</taxon>
        <taxon>Aspergillus</taxon>
        <taxon>Aspergillus subgen. Circumdati</taxon>
    </lineage>
</organism>
<gene>
    <name evidence="1" type="ORF">EYZ11_013340</name>
</gene>
<protein>
    <submittedName>
        <fullName evidence="1">Uncharacterized protein</fullName>
    </submittedName>
</protein>
<name>A0A4S3IY58_9EURO</name>
<dbReference type="EMBL" id="SOSA01001379">
    <property type="protein sequence ID" value="THC87215.1"/>
    <property type="molecule type" value="Genomic_DNA"/>
</dbReference>
<dbReference type="Proteomes" id="UP000308092">
    <property type="component" value="Unassembled WGS sequence"/>
</dbReference>
<accession>A0A4S3IY58</accession>
<keyword evidence="2" id="KW-1185">Reference proteome</keyword>
<comment type="caution">
    <text evidence="1">The sequence shown here is derived from an EMBL/GenBank/DDBJ whole genome shotgun (WGS) entry which is preliminary data.</text>
</comment>
<evidence type="ECO:0000313" key="2">
    <source>
        <dbReference type="Proteomes" id="UP000308092"/>
    </source>
</evidence>
<sequence>MADPGHSMHLFYGETVNPYVWNLECAIS</sequence>
<reference evidence="1 2" key="1">
    <citation type="submission" date="2019-03" db="EMBL/GenBank/DDBJ databases">
        <title>The genome sequence of a newly discovered highly antifungal drug resistant Aspergillus species, Aspergillus tanneri NIH 1004.</title>
        <authorList>
            <person name="Mounaud S."/>
            <person name="Singh I."/>
            <person name="Joardar V."/>
            <person name="Pakala S."/>
            <person name="Pakala S."/>
            <person name="Venepally P."/>
            <person name="Hoover J."/>
            <person name="Nierman W."/>
            <person name="Chung J."/>
            <person name="Losada L."/>
        </authorList>
    </citation>
    <scope>NUCLEOTIDE SEQUENCE [LARGE SCALE GENOMIC DNA]</scope>
    <source>
        <strain evidence="1 2">NIH1004</strain>
    </source>
</reference>
<dbReference type="AlphaFoldDB" id="A0A4S3IY58"/>
<evidence type="ECO:0000313" key="1">
    <source>
        <dbReference type="EMBL" id="THC87215.1"/>
    </source>
</evidence>
<dbReference type="VEuPathDB" id="FungiDB:EYZ11_013340"/>
<proteinExistence type="predicted"/>